<gene>
    <name evidence="1" type="ORF">JR347_08995</name>
</gene>
<organism evidence="1 2">
    <name type="scientific">Fulvivirga lutea</name>
    <dbReference type="NCBI Taxonomy" id="2810512"/>
    <lineage>
        <taxon>Bacteria</taxon>
        <taxon>Pseudomonadati</taxon>
        <taxon>Bacteroidota</taxon>
        <taxon>Cytophagia</taxon>
        <taxon>Cytophagales</taxon>
        <taxon>Fulvivirgaceae</taxon>
        <taxon>Fulvivirga</taxon>
    </lineage>
</organism>
<protein>
    <submittedName>
        <fullName evidence="1">Uncharacterized protein</fullName>
    </submittedName>
</protein>
<evidence type="ECO:0000313" key="2">
    <source>
        <dbReference type="Proteomes" id="UP000662783"/>
    </source>
</evidence>
<proteinExistence type="predicted"/>
<reference evidence="1" key="1">
    <citation type="submission" date="2021-02" db="EMBL/GenBank/DDBJ databases">
        <title>Fulvivirga sp. S481 isolated from sea water.</title>
        <authorList>
            <person name="Bae S.S."/>
            <person name="Baek K."/>
        </authorList>
    </citation>
    <scope>NUCLEOTIDE SEQUENCE</scope>
    <source>
        <strain evidence="1">S481</strain>
    </source>
</reference>
<dbReference type="Proteomes" id="UP000662783">
    <property type="component" value="Chromosome"/>
</dbReference>
<evidence type="ECO:0000313" key="1">
    <source>
        <dbReference type="EMBL" id="QSE99207.1"/>
    </source>
</evidence>
<accession>A0A975A339</accession>
<dbReference type="AlphaFoldDB" id="A0A975A339"/>
<sequence>MKELGLLMEDYAIIEFPVGKAFDEMTPKEGRITFEWFIGIIPERMAILENEIHQDYPTWRADYTRESLFNLGKWVKSHVKMRKFEEHEKENMIRERGMTKFQADLIREMDEKLSPGSERIRFDAGIYLGETLKKNIEHLEWQYEKRKRMASKGSPILALKKNSPIKYHPMIVLQISRTTTIGLAEGDTKDDQFVYIYDRWYKNFTKGPRTLPPDLLP</sequence>
<name>A0A975A339_9BACT</name>
<dbReference type="RefSeq" id="WP_205723718.1">
    <property type="nucleotide sequence ID" value="NZ_CP070608.1"/>
</dbReference>
<dbReference type="EMBL" id="CP070608">
    <property type="protein sequence ID" value="QSE99207.1"/>
    <property type="molecule type" value="Genomic_DNA"/>
</dbReference>
<keyword evidence="2" id="KW-1185">Reference proteome</keyword>
<dbReference type="KEGG" id="fuv:JR347_08995"/>